<dbReference type="eggNOG" id="ENOG502ZPYY">
    <property type="taxonomic scope" value="Bacteria"/>
</dbReference>
<dbReference type="AlphaFoldDB" id="G8P1G1"/>
<protein>
    <submittedName>
        <fullName evidence="1">Uncharacterized protein</fullName>
    </submittedName>
</protein>
<proteinExistence type="predicted"/>
<gene>
    <name evidence="1" type="ordered locus">AciX8_0345</name>
</gene>
<dbReference type="KEGG" id="gma:AciX8_0345"/>
<dbReference type="Proteomes" id="UP000007113">
    <property type="component" value="Chromosome"/>
</dbReference>
<accession>G8P1G1</accession>
<reference evidence="1 2" key="1">
    <citation type="submission" date="2011-11" db="EMBL/GenBank/DDBJ databases">
        <title>Complete sequence of Granulicella mallensis MP5ACTX8.</title>
        <authorList>
            <consortium name="US DOE Joint Genome Institute"/>
            <person name="Lucas S."/>
            <person name="Copeland A."/>
            <person name="Lapidus A."/>
            <person name="Cheng J.-F."/>
            <person name="Goodwin L."/>
            <person name="Pitluck S."/>
            <person name="Peters L."/>
            <person name="Lu M."/>
            <person name="Detter J.C."/>
            <person name="Han C."/>
            <person name="Tapia R."/>
            <person name="Land M."/>
            <person name="Hauser L."/>
            <person name="Kyrpides N."/>
            <person name="Ivanova N."/>
            <person name="Mikhailova N."/>
            <person name="Pagani I."/>
            <person name="Rawat S."/>
            <person name="Mannisto M."/>
            <person name="Haggblom M."/>
            <person name="Woyke T."/>
        </authorList>
    </citation>
    <scope>NUCLEOTIDE SEQUENCE [LARGE SCALE GENOMIC DNA]</scope>
    <source>
        <strain evidence="2">ATCC BAA-1857 / DSM 23137 / MP5ACTX8</strain>
    </source>
</reference>
<dbReference type="STRING" id="682795.AciX8_0345"/>
<evidence type="ECO:0000313" key="2">
    <source>
        <dbReference type="Proteomes" id="UP000007113"/>
    </source>
</evidence>
<organism evidence="1 2">
    <name type="scientific">Granulicella mallensis (strain ATCC BAA-1857 / DSM 23137 / MP5ACTX8)</name>
    <dbReference type="NCBI Taxonomy" id="682795"/>
    <lineage>
        <taxon>Bacteria</taxon>
        <taxon>Pseudomonadati</taxon>
        <taxon>Acidobacteriota</taxon>
        <taxon>Terriglobia</taxon>
        <taxon>Terriglobales</taxon>
        <taxon>Acidobacteriaceae</taxon>
        <taxon>Granulicella</taxon>
    </lineage>
</organism>
<name>G8P1G1_GRAMM</name>
<keyword evidence="2" id="KW-1185">Reference proteome</keyword>
<sequence length="226" mass="25335">MLDVHSPHHRLEGFRDFLIHLLTITVGLLIAVGIEGCVERHHEHNLARDARETLHREIESNSKQMTDALAGTDKNQTLVKDDIDFLTRLRKNPNDKSLQKGSLTANFSFTRLDDTAWKTAQATGALGFMPYEEANKYSNIYGAQNQFEASQEKIAEDVAQFFGIIQKEDFDKEITAEGASAVLERLGIMQGHLLMVDALAKDSAAIDKAFLAGKDVTEHFHEELKK</sequence>
<evidence type="ECO:0000313" key="1">
    <source>
        <dbReference type="EMBL" id="AEU34700.1"/>
    </source>
</evidence>
<dbReference type="EMBL" id="CP003130">
    <property type="protein sequence ID" value="AEU34700.1"/>
    <property type="molecule type" value="Genomic_DNA"/>
</dbReference>
<dbReference type="HOGENOM" id="CLU_1223306_0_0_0"/>